<name>A0A315XT19_9EURY</name>
<keyword evidence="2" id="KW-0472">Membrane</keyword>
<sequence>MVLIFGMSLISASTNDNLTMAGAENDLVIEDINTESYSSLNVLGVQSQDEIESSQDSYIINQRNYKMYFDNEGVLKDEYGSKILTFNGEFTDKGVLTINSDNTKITGRNTLFNNTVFNIKANGVMLTNLKFVLNESFKNNANAGIYVTGDNVTVYNIDMTYDTPGDVDAIGVYSYDNTGFKLINSSFNYIGHAFHNGRNYPVLLYYSDNANIYGNSINSTVPLREIDHGSFYGDKIASFAAGYSQNLQFTSNNVYADINFGEYQNGVKYPTLSSVYIYACDNATVNKNNIKVEDLYTRKNSANYLYALDVHRLNNMTVVENNIDVFTYGGYGRDGTAYPMQITGPAFNLKVAYNYLHSISNGPNIGIYSQNYYGPTQIDIISNFINITGKAGSDVYELVAGIEVQDSNDRILNNTIIVDTVGGYKAGDRIYGISYSQGTNGNHKYDIKYNKVKVPGPIAISLNQGLESTTSDTNVMYNILVTGIGEGGDKAVSIGGTGQNNIVRYNTNGADTIRHMSERDIPSWLKNYNSGGNGNGNGVDLSWLNTGNNAGNGLGNGEGSGNSLNGKGQGNGLTIKSNVNGNNINPSTSDAVRGDANSTRYTHGESGISIASASSSAGSGSSSSSSPSESKAYEITKQIQELDEINYIQTIIGIIIVLILLIIGYKEKEHTKEEY</sequence>
<accession>A0A315XT19</accession>
<feature type="transmembrane region" description="Helical" evidence="2">
    <location>
        <begin position="647"/>
        <end position="665"/>
    </location>
</feature>
<organism evidence="3 4">
    <name type="scientific">Methanobrevibacter thaueri</name>
    <dbReference type="NCBI Taxonomy" id="190975"/>
    <lineage>
        <taxon>Archaea</taxon>
        <taxon>Methanobacteriati</taxon>
        <taxon>Methanobacteriota</taxon>
        <taxon>Methanomada group</taxon>
        <taxon>Methanobacteria</taxon>
        <taxon>Methanobacteriales</taxon>
        <taxon>Methanobacteriaceae</taxon>
        <taxon>Methanobrevibacter</taxon>
    </lineage>
</organism>
<evidence type="ECO:0000256" key="2">
    <source>
        <dbReference type="SAM" id="Phobius"/>
    </source>
</evidence>
<comment type="caution">
    <text evidence="3">The sequence shown here is derived from an EMBL/GenBank/DDBJ whole genome shotgun (WGS) entry which is preliminary data.</text>
</comment>
<evidence type="ECO:0008006" key="5">
    <source>
        <dbReference type="Google" id="ProtNLM"/>
    </source>
</evidence>
<keyword evidence="2" id="KW-0812">Transmembrane</keyword>
<evidence type="ECO:0000313" key="4">
    <source>
        <dbReference type="Proteomes" id="UP000251717"/>
    </source>
</evidence>
<feature type="compositionally biased region" description="Polar residues" evidence="1">
    <location>
        <begin position="572"/>
        <end position="601"/>
    </location>
</feature>
<protein>
    <recommendedName>
        <fullName evidence="5">Right handed beta helix domain-containing protein</fullName>
    </recommendedName>
</protein>
<keyword evidence="2" id="KW-1133">Transmembrane helix</keyword>
<feature type="compositionally biased region" description="Low complexity" evidence="1">
    <location>
        <begin position="604"/>
        <end position="630"/>
    </location>
</feature>
<gene>
    <name evidence="3" type="ORF">MBBTH_01300</name>
</gene>
<evidence type="ECO:0000256" key="1">
    <source>
        <dbReference type="SAM" id="MobiDB-lite"/>
    </source>
</evidence>
<dbReference type="AlphaFoldDB" id="A0A315XT19"/>
<dbReference type="Proteomes" id="UP000251717">
    <property type="component" value="Unassembled WGS sequence"/>
</dbReference>
<evidence type="ECO:0000313" key="3">
    <source>
        <dbReference type="EMBL" id="PWB88269.1"/>
    </source>
</evidence>
<reference evidence="3 4" key="1">
    <citation type="submission" date="2017-03" db="EMBL/GenBank/DDBJ databases">
        <title>Genome sequence of Methanobrevibacter thaueri.</title>
        <authorList>
            <person name="Poehlein A."/>
            <person name="Seedorf H."/>
            <person name="Daniel R."/>
        </authorList>
    </citation>
    <scope>NUCLEOTIDE SEQUENCE [LARGE SCALE GENOMIC DNA]</scope>
    <source>
        <strain evidence="3 4">DSM 11995</strain>
    </source>
</reference>
<feature type="region of interest" description="Disordered" evidence="1">
    <location>
        <begin position="554"/>
        <end position="630"/>
    </location>
</feature>
<keyword evidence="4" id="KW-1185">Reference proteome</keyword>
<dbReference type="EMBL" id="MZGS01000011">
    <property type="protein sequence ID" value="PWB88269.1"/>
    <property type="molecule type" value="Genomic_DNA"/>
</dbReference>
<proteinExistence type="predicted"/>